<dbReference type="InterPro" id="IPR025948">
    <property type="entry name" value="HTH-like_dom"/>
</dbReference>
<name>A0ABX3NHT8_9GAMM</name>
<dbReference type="Proteomes" id="UP000190777">
    <property type="component" value="Unassembled WGS sequence"/>
</dbReference>
<dbReference type="RefSeq" id="WP_079325591.1">
    <property type="nucleotide sequence ID" value="NZ_MXAP01000060.1"/>
</dbReference>
<gene>
    <name evidence="2" type="ORF">B5J93_06285</name>
</gene>
<accession>A0ABX3NHT8</accession>
<protein>
    <recommendedName>
        <fullName evidence="1">HTH-like domain-containing protein</fullName>
    </recommendedName>
</protein>
<dbReference type="Pfam" id="PF13276">
    <property type="entry name" value="HTH_21"/>
    <property type="match status" value="1"/>
</dbReference>
<sequence>MYHTHKGRYGYLRITLELNNQLAPKGMVINHKKYKD</sequence>
<keyword evidence="3" id="KW-1185">Reference proteome</keyword>
<evidence type="ECO:0000259" key="1">
    <source>
        <dbReference type="Pfam" id="PF13276"/>
    </source>
</evidence>
<dbReference type="EMBL" id="MXAP01000060">
    <property type="protein sequence ID" value="OPH38380.1"/>
    <property type="molecule type" value="Genomic_DNA"/>
</dbReference>
<comment type="caution">
    <text evidence="2">The sequence shown here is derived from an EMBL/GenBank/DDBJ whole genome shotgun (WGS) entry which is preliminary data.</text>
</comment>
<evidence type="ECO:0000313" key="2">
    <source>
        <dbReference type="EMBL" id="OPH38380.1"/>
    </source>
</evidence>
<proteinExistence type="predicted"/>
<feature type="domain" description="HTH-like" evidence="1">
    <location>
        <begin position="2"/>
        <end position="33"/>
    </location>
</feature>
<evidence type="ECO:0000313" key="3">
    <source>
        <dbReference type="Proteomes" id="UP000190777"/>
    </source>
</evidence>
<organism evidence="2 3">
    <name type="scientific">Moraxella equi</name>
    <dbReference type="NCBI Taxonomy" id="60442"/>
    <lineage>
        <taxon>Bacteria</taxon>
        <taxon>Pseudomonadati</taxon>
        <taxon>Pseudomonadota</taxon>
        <taxon>Gammaproteobacteria</taxon>
        <taxon>Moraxellales</taxon>
        <taxon>Moraxellaceae</taxon>
        <taxon>Moraxella</taxon>
    </lineage>
</organism>
<reference evidence="2 3" key="1">
    <citation type="submission" date="2017-03" db="EMBL/GenBank/DDBJ databases">
        <title>Draft genome sequence of Moraxella equi CCUG 4950T type strain.</title>
        <authorList>
            <person name="Salva-Serra F."/>
            <person name="Engstrom-Jakobsson H."/>
            <person name="Thorell K."/>
            <person name="Jaen-Luchoro D."/>
            <person name="Gonzales-Siles L."/>
            <person name="Karlsson R."/>
            <person name="Yazdan S."/>
            <person name="Boulund F."/>
            <person name="Johnning A."/>
            <person name="Engstrand L."/>
            <person name="Kristiansson E."/>
            <person name="Moore E."/>
        </authorList>
    </citation>
    <scope>NUCLEOTIDE SEQUENCE [LARGE SCALE GENOMIC DNA]</scope>
    <source>
        <strain evidence="2 3">CCUG 4950</strain>
    </source>
</reference>